<dbReference type="Proteomes" id="UP000839688">
    <property type="component" value="Unassembled WGS sequence"/>
</dbReference>
<evidence type="ECO:0000313" key="2">
    <source>
        <dbReference type="EMBL" id="ECI4935436.1"/>
    </source>
</evidence>
<protein>
    <submittedName>
        <fullName evidence="2">Uncharacterized protein</fullName>
    </submittedName>
</protein>
<sequence length="72" mass="8345">MEDSVWSLLPASGCWLSLLLCSLFFRLYVCWLISLPGRLYKRPGISCVVDCLQLALFRVYRGVNAFYSHSYF</sequence>
<feature type="transmembrane region" description="Helical" evidence="1">
    <location>
        <begin position="15"/>
        <end position="35"/>
    </location>
</feature>
<proteinExistence type="predicted"/>
<dbReference type="EMBL" id="AAIVIG010000006">
    <property type="protein sequence ID" value="ECI4935436.1"/>
    <property type="molecule type" value="Genomic_DNA"/>
</dbReference>
<name>A0A5Y3PVU7_SALER</name>
<dbReference type="AlphaFoldDB" id="A0A5Y3PVU7"/>
<organism evidence="2">
    <name type="scientific">Salmonella enterica subsp. arizonae</name>
    <dbReference type="NCBI Taxonomy" id="59203"/>
    <lineage>
        <taxon>Bacteria</taxon>
        <taxon>Pseudomonadati</taxon>
        <taxon>Pseudomonadota</taxon>
        <taxon>Gammaproteobacteria</taxon>
        <taxon>Enterobacterales</taxon>
        <taxon>Enterobacteriaceae</taxon>
        <taxon>Salmonella</taxon>
    </lineage>
</organism>
<comment type="caution">
    <text evidence="2">The sequence shown here is derived from an EMBL/GenBank/DDBJ whole genome shotgun (WGS) entry which is preliminary data.</text>
</comment>
<evidence type="ECO:0000256" key="1">
    <source>
        <dbReference type="SAM" id="Phobius"/>
    </source>
</evidence>
<gene>
    <name evidence="2" type="ORF">DSQ81_06270</name>
</gene>
<keyword evidence="1" id="KW-1133">Transmembrane helix</keyword>
<reference evidence="2" key="1">
    <citation type="submission" date="2018-07" db="EMBL/GenBank/DDBJ databases">
        <authorList>
            <person name="Ashton P.M."/>
            <person name="Dallman T."/>
            <person name="Nair S."/>
            <person name="De Pinna E."/>
            <person name="Peters T."/>
            <person name="Grant K."/>
        </authorList>
    </citation>
    <scope>NUCLEOTIDE SEQUENCE [LARGE SCALE GENOMIC DNA]</scope>
    <source>
        <strain evidence="2">475813</strain>
    </source>
</reference>
<accession>A0A5Y3PVU7</accession>
<keyword evidence="1" id="KW-0472">Membrane</keyword>
<keyword evidence="1" id="KW-0812">Transmembrane</keyword>